<dbReference type="Gene3D" id="3.40.1190.20">
    <property type="match status" value="1"/>
</dbReference>
<dbReference type="InterPro" id="IPR011611">
    <property type="entry name" value="PfkB_dom"/>
</dbReference>
<keyword evidence="2 4" id="KW-0418">Kinase</keyword>
<dbReference type="SUPFAM" id="SSF53613">
    <property type="entry name" value="Ribokinase-like"/>
    <property type="match status" value="1"/>
</dbReference>
<evidence type="ECO:0000313" key="4">
    <source>
        <dbReference type="EMBL" id="PRY85054.1"/>
    </source>
</evidence>
<dbReference type="OrthoDB" id="9813569at2"/>
<reference evidence="4 5" key="1">
    <citation type="submission" date="2018-03" db="EMBL/GenBank/DDBJ databases">
        <title>Genomic Encyclopedia of Archaeal and Bacterial Type Strains, Phase II (KMG-II): from individual species to whole genera.</title>
        <authorList>
            <person name="Goeker M."/>
        </authorList>
    </citation>
    <scope>NUCLEOTIDE SEQUENCE [LARGE SCALE GENOMIC DNA]</scope>
    <source>
        <strain evidence="4 5">DSM 100212</strain>
    </source>
</reference>
<evidence type="ECO:0000256" key="2">
    <source>
        <dbReference type="ARBA" id="ARBA00022777"/>
    </source>
</evidence>
<dbReference type="Pfam" id="PF00294">
    <property type="entry name" value="PfkB"/>
    <property type="match status" value="1"/>
</dbReference>
<evidence type="ECO:0000313" key="5">
    <source>
        <dbReference type="Proteomes" id="UP000238392"/>
    </source>
</evidence>
<dbReference type="PANTHER" id="PTHR10584:SF166">
    <property type="entry name" value="RIBOKINASE"/>
    <property type="match status" value="1"/>
</dbReference>
<dbReference type="PANTHER" id="PTHR10584">
    <property type="entry name" value="SUGAR KINASE"/>
    <property type="match status" value="1"/>
</dbReference>
<sequence>MSAQRQGIICAGNWILDLIHDIPYWPQKSDLIEIASQTAGIGGGAGNVSLDLAALKVGYPVIPMGCVGDDAYGETVLQICRAAGLWVDYMQVIAGTPTAHTHVMNIPGDSRTFFYSGGVNDLLDEGHFPVTGISGADPKIFYLGYLNLLPRLDHVDPTGTTGAARLLARARAAGMMTCVDLVSTQSESYAQTVKATLPEIDWLFLNEVEAARATGITATDEADRDSLLRAADALLASGLRQGCVIHSPRLSLWRTRTATVWRDFDPLPKDQIKSAVGAGDAFATGILHGLHEGWPPQDCLDLGHKAACACLRLPTASGGLPPLQDL</sequence>
<feature type="domain" description="Carbohydrate kinase PfkB" evidence="3">
    <location>
        <begin position="25"/>
        <end position="315"/>
    </location>
</feature>
<evidence type="ECO:0000259" key="3">
    <source>
        <dbReference type="Pfam" id="PF00294"/>
    </source>
</evidence>
<gene>
    <name evidence="4" type="ORF">CLV74_11825</name>
</gene>
<organism evidence="4 5">
    <name type="scientific">Donghicola tyrosinivorans</name>
    <dbReference type="NCBI Taxonomy" id="1652492"/>
    <lineage>
        <taxon>Bacteria</taxon>
        <taxon>Pseudomonadati</taxon>
        <taxon>Pseudomonadota</taxon>
        <taxon>Alphaproteobacteria</taxon>
        <taxon>Rhodobacterales</taxon>
        <taxon>Roseobacteraceae</taxon>
        <taxon>Donghicola</taxon>
    </lineage>
</organism>
<dbReference type="Proteomes" id="UP000238392">
    <property type="component" value="Unassembled WGS sequence"/>
</dbReference>
<comment type="caution">
    <text evidence="4">The sequence shown here is derived from an EMBL/GenBank/DDBJ whole genome shotgun (WGS) entry which is preliminary data.</text>
</comment>
<keyword evidence="1" id="KW-0808">Transferase</keyword>
<evidence type="ECO:0000256" key="1">
    <source>
        <dbReference type="ARBA" id="ARBA00022679"/>
    </source>
</evidence>
<dbReference type="GO" id="GO:0016301">
    <property type="term" value="F:kinase activity"/>
    <property type="evidence" value="ECO:0007669"/>
    <property type="project" value="UniProtKB-KW"/>
</dbReference>
<keyword evidence="5" id="KW-1185">Reference proteome</keyword>
<name>A0A2T0WEU9_9RHOB</name>
<accession>A0A2T0WEU9</accession>
<dbReference type="InterPro" id="IPR029056">
    <property type="entry name" value="Ribokinase-like"/>
</dbReference>
<dbReference type="AlphaFoldDB" id="A0A2T0WEU9"/>
<protein>
    <submittedName>
        <fullName evidence="4">Sugar/nucleoside kinase (Ribokinase family)</fullName>
    </submittedName>
</protein>
<dbReference type="RefSeq" id="WP_106267866.1">
    <property type="nucleotide sequence ID" value="NZ_PVTQ01000018.1"/>
</dbReference>
<dbReference type="GO" id="GO:0005829">
    <property type="term" value="C:cytosol"/>
    <property type="evidence" value="ECO:0007669"/>
    <property type="project" value="TreeGrafter"/>
</dbReference>
<dbReference type="EMBL" id="PVTQ01000018">
    <property type="protein sequence ID" value="PRY85054.1"/>
    <property type="molecule type" value="Genomic_DNA"/>
</dbReference>
<proteinExistence type="predicted"/>